<dbReference type="GO" id="GO:0004175">
    <property type="term" value="F:endopeptidase activity"/>
    <property type="evidence" value="ECO:0007669"/>
    <property type="project" value="TreeGrafter"/>
</dbReference>
<dbReference type="InterPro" id="IPR005151">
    <property type="entry name" value="Tail-specific_protease"/>
</dbReference>
<dbReference type="PANTHER" id="PTHR32060">
    <property type="entry name" value="TAIL-SPECIFIC PROTEASE"/>
    <property type="match status" value="1"/>
</dbReference>
<dbReference type="Pfam" id="PF03572">
    <property type="entry name" value="Peptidase_S41"/>
    <property type="match status" value="1"/>
</dbReference>
<protein>
    <submittedName>
        <fullName evidence="2">Peptidase family S41</fullName>
    </submittedName>
</protein>
<dbReference type="CDD" id="cd06567">
    <property type="entry name" value="Peptidase_S41"/>
    <property type="match status" value="1"/>
</dbReference>
<dbReference type="PANTHER" id="PTHR32060:SF30">
    <property type="entry name" value="CARBOXY-TERMINAL PROCESSING PROTEASE CTPA"/>
    <property type="match status" value="1"/>
</dbReference>
<name>A0A286GBB1_9BACT</name>
<evidence type="ECO:0000313" key="2">
    <source>
        <dbReference type="EMBL" id="SOD92791.1"/>
    </source>
</evidence>
<dbReference type="GO" id="GO:0006508">
    <property type="term" value="P:proteolysis"/>
    <property type="evidence" value="ECO:0007669"/>
    <property type="project" value="InterPro"/>
</dbReference>
<organism evidence="2 3">
    <name type="scientific">Spirosoma fluviale</name>
    <dbReference type="NCBI Taxonomy" id="1597977"/>
    <lineage>
        <taxon>Bacteria</taxon>
        <taxon>Pseudomonadati</taxon>
        <taxon>Bacteroidota</taxon>
        <taxon>Cytophagia</taxon>
        <taxon>Cytophagales</taxon>
        <taxon>Cytophagaceae</taxon>
        <taxon>Spirosoma</taxon>
    </lineage>
</organism>
<accession>A0A286GBB1</accession>
<dbReference type="SUPFAM" id="SSF52096">
    <property type="entry name" value="ClpP/crotonase"/>
    <property type="match status" value="1"/>
</dbReference>
<gene>
    <name evidence="2" type="ORF">SAMN06269250_4167</name>
</gene>
<dbReference type="RefSeq" id="WP_218840228.1">
    <property type="nucleotide sequence ID" value="NZ_OCNH01000003.1"/>
</dbReference>
<dbReference type="GO" id="GO:0007165">
    <property type="term" value="P:signal transduction"/>
    <property type="evidence" value="ECO:0007669"/>
    <property type="project" value="TreeGrafter"/>
</dbReference>
<dbReference type="GO" id="GO:0008236">
    <property type="term" value="F:serine-type peptidase activity"/>
    <property type="evidence" value="ECO:0007669"/>
    <property type="project" value="InterPro"/>
</dbReference>
<feature type="domain" description="Tail specific protease" evidence="1">
    <location>
        <begin position="92"/>
        <end position="312"/>
    </location>
</feature>
<dbReference type="InterPro" id="IPR029045">
    <property type="entry name" value="ClpP/crotonase-like_dom_sf"/>
</dbReference>
<dbReference type="EMBL" id="OCNH01000003">
    <property type="protein sequence ID" value="SOD92791.1"/>
    <property type="molecule type" value="Genomic_DNA"/>
</dbReference>
<dbReference type="AlphaFoldDB" id="A0A286GBB1"/>
<sequence length="326" mass="35220">MMGTTKTNSYYLFVFFCFGCLASCQKDQDPAATSATAQAYVDRIVGEMQKYSINRKTIDWSVFKQKVNDKLAGSQSIADTYPAIQLALTLLGDNHSSYMTSTGTLLIGVRSINCTDGRPTDVPATSKIGYVKITGFSGSGTEATNFAKSIQTAIRQADSDSIRGWIVDLRGNTGGNMWPMLAGVGPILGDGIAGYFIDPDGMTTSWSYQKGIAMMDQKEMVSVDDPYTLRRVNPKVAVLTNTVTVSSGEVMAISFKTRLNTRSFGTPTCGLSTANWMTVLSDGGILNLTKSTLADRTKKLYGNQVQPDEVAYPSTAVDNAIAWLLQ</sequence>
<dbReference type="GO" id="GO:0030288">
    <property type="term" value="C:outer membrane-bounded periplasmic space"/>
    <property type="evidence" value="ECO:0007669"/>
    <property type="project" value="TreeGrafter"/>
</dbReference>
<evidence type="ECO:0000259" key="1">
    <source>
        <dbReference type="SMART" id="SM00245"/>
    </source>
</evidence>
<proteinExistence type="predicted"/>
<dbReference type="Proteomes" id="UP000219452">
    <property type="component" value="Unassembled WGS sequence"/>
</dbReference>
<dbReference type="Gene3D" id="3.90.226.10">
    <property type="entry name" value="2-enoyl-CoA Hydratase, Chain A, domain 1"/>
    <property type="match status" value="1"/>
</dbReference>
<keyword evidence="3" id="KW-1185">Reference proteome</keyword>
<evidence type="ECO:0000313" key="3">
    <source>
        <dbReference type="Proteomes" id="UP000219452"/>
    </source>
</evidence>
<reference evidence="3" key="1">
    <citation type="submission" date="2017-09" db="EMBL/GenBank/DDBJ databases">
        <authorList>
            <person name="Varghese N."/>
            <person name="Submissions S."/>
        </authorList>
    </citation>
    <scope>NUCLEOTIDE SEQUENCE [LARGE SCALE GENOMIC DNA]</scope>
    <source>
        <strain evidence="3">DSM 29961</strain>
    </source>
</reference>
<dbReference type="SMART" id="SM00245">
    <property type="entry name" value="TSPc"/>
    <property type="match status" value="1"/>
</dbReference>